<dbReference type="InterPro" id="IPR036291">
    <property type="entry name" value="NAD(P)-bd_dom_sf"/>
</dbReference>
<dbReference type="Gene3D" id="3.40.50.720">
    <property type="entry name" value="NAD(P)-binding Rossmann-like Domain"/>
    <property type="match status" value="1"/>
</dbReference>
<dbReference type="AlphaFoldDB" id="A0A2Z6NIA1"/>
<proteinExistence type="predicted"/>
<dbReference type="CDD" id="cd08295">
    <property type="entry name" value="double_bond_reductase_like"/>
    <property type="match status" value="1"/>
</dbReference>
<dbReference type="OrthoDB" id="809632at2759"/>
<evidence type="ECO:0000313" key="4">
    <source>
        <dbReference type="Proteomes" id="UP000242715"/>
    </source>
</evidence>
<gene>
    <name evidence="3" type="ORF">TSUD_353660</name>
</gene>
<dbReference type="SUPFAM" id="SSF50129">
    <property type="entry name" value="GroES-like"/>
    <property type="match status" value="2"/>
</dbReference>
<organism evidence="3 4">
    <name type="scientific">Trifolium subterraneum</name>
    <name type="common">Subterranean clover</name>
    <dbReference type="NCBI Taxonomy" id="3900"/>
    <lineage>
        <taxon>Eukaryota</taxon>
        <taxon>Viridiplantae</taxon>
        <taxon>Streptophyta</taxon>
        <taxon>Embryophyta</taxon>
        <taxon>Tracheophyta</taxon>
        <taxon>Spermatophyta</taxon>
        <taxon>Magnoliopsida</taxon>
        <taxon>eudicotyledons</taxon>
        <taxon>Gunneridae</taxon>
        <taxon>Pentapetalae</taxon>
        <taxon>rosids</taxon>
        <taxon>fabids</taxon>
        <taxon>Fabales</taxon>
        <taxon>Fabaceae</taxon>
        <taxon>Papilionoideae</taxon>
        <taxon>50 kb inversion clade</taxon>
        <taxon>NPAAA clade</taxon>
        <taxon>Hologalegina</taxon>
        <taxon>IRL clade</taxon>
        <taxon>Trifolieae</taxon>
        <taxon>Trifolium</taxon>
    </lineage>
</organism>
<dbReference type="InterPro" id="IPR020843">
    <property type="entry name" value="ER"/>
</dbReference>
<evidence type="ECO:0000313" key="3">
    <source>
        <dbReference type="EMBL" id="GAU36322.1"/>
    </source>
</evidence>
<dbReference type="Proteomes" id="UP000242715">
    <property type="component" value="Unassembled WGS sequence"/>
</dbReference>
<evidence type="ECO:0000259" key="2">
    <source>
        <dbReference type="SMART" id="SM00829"/>
    </source>
</evidence>
<dbReference type="GO" id="GO:0032440">
    <property type="term" value="F:2-alkenal reductase [NAD(P)H] activity"/>
    <property type="evidence" value="ECO:0007669"/>
    <property type="project" value="TreeGrafter"/>
</dbReference>
<evidence type="ECO:0000256" key="1">
    <source>
        <dbReference type="ARBA" id="ARBA00023002"/>
    </source>
</evidence>
<sequence>MAQQVRNKQVILRDYVSGFPKESDMNIVDSTITLKLPQGSNELLLKKLYLSCDPYMRILMTKDTTAGLGAHTPGSLLNVEKLQPLIGYGVSKVLESGHQDYTKGDLVWGITKWEEYSLVPATGMCKIEHTDVPLSYYTGILAMPGLTAYAGFFEVGTPKKGENVFVSAASGAFGQLVGQFAKLTGCYVVGSAGSKEKVDLLKNKFGYDEAINYKEEQDLDAALKRYFQEGIDIYFENVGGKTLDAVLPNMRVHGRIHVCGMISQYNLSQPEGVTNLAHIIYKRIRMQGFITPDYYHFYTKFLEFILPLIREGKIVYVEDIAEGLENGPAALVGLFSGRNVGKQVVFVAHE</sequence>
<dbReference type="SUPFAM" id="SSF51735">
    <property type="entry name" value="NAD(P)-binding Rossmann-fold domains"/>
    <property type="match status" value="1"/>
</dbReference>
<dbReference type="Gene3D" id="3.90.180.10">
    <property type="entry name" value="Medium-chain alcohol dehydrogenases, catalytic domain"/>
    <property type="match status" value="1"/>
</dbReference>
<feature type="domain" description="Enoyl reductase (ER)" evidence="2">
    <location>
        <begin position="43"/>
        <end position="345"/>
    </location>
</feature>
<dbReference type="InterPro" id="IPR011032">
    <property type="entry name" value="GroES-like_sf"/>
</dbReference>
<dbReference type="SMART" id="SM00829">
    <property type="entry name" value="PKS_ER"/>
    <property type="match status" value="1"/>
</dbReference>
<dbReference type="EMBL" id="DF973625">
    <property type="protein sequence ID" value="GAU36322.1"/>
    <property type="molecule type" value="Genomic_DNA"/>
</dbReference>
<accession>A0A2Z6NIA1</accession>
<dbReference type="Pfam" id="PF00107">
    <property type="entry name" value="ADH_zinc_N"/>
    <property type="match status" value="1"/>
</dbReference>
<dbReference type="PANTHER" id="PTHR43205">
    <property type="entry name" value="PROSTAGLANDIN REDUCTASE"/>
    <property type="match status" value="1"/>
</dbReference>
<dbReference type="PANTHER" id="PTHR43205:SF7">
    <property type="entry name" value="PROSTAGLANDIN REDUCTASE 1"/>
    <property type="match status" value="1"/>
</dbReference>
<dbReference type="FunFam" id="3.40.50.720:FF:000121">
    <property type="entry name" value="Prostaglandin reductase 2"/>
    <property type="match status" value="1"/>
</dbReference>
<dbReference type="InterPro" id="IPR041694">
    <property type="entry name" value="ADH_N_2"/>
</dbReference>
<keyword evidence="1" id="KW-0560">Oxidoreductase</keyword>
<dbReference type="InterPro" id="IPR045010">
    <property type="entry name" value="MDR_fam"/>
</dbReference>
<name>A0A2Z6NIA1_TRISU</name>
<reference evidence="4" key="1">
    <citation type="journal article" date="2017" name="Front. Plant Sci.">
        <title>Climate Clever Clovers: New Paradigm to Reduce the Environmental Footprint of Ruminants by Breeding Low Methanogenic Forages Utilizing Haplotype Variation.</title>
        <authorList>
            <person name="Kaur P."/>
            <person name="Appels R."/>
            <person name="Bayer P.E."/>
            <person name="Keeble-Gagnere G."/>
            <person name="Wang J."/>
            <person name="Hirakawa H."/>
            <person name="Shirasawa K."/>
            <person name="Vercoe P."/>
            <person name="Stefanova K."/>
            <person name="Durmic Z."/>
            <person name="Nichols P."/>
            <person name="Revell C."/>
            <person name="Isobe S.N."/>
            <person name="Edwards D."/>
            <person name="Erskine W."/>
        </authorList>
    </citation>
    <scope>NUCLEOTIDE SEQUENCE [LARGE SCALE GENOMIC DNA]</scope>
    <source>
        <strain evidence="4">cv. Daliak</strain>
    </source>
</reference>
<keyword evidence="4" id="KW-1185">Reference proteome</keyword>
<dbReference type="InterPro" id="IPR013149">
    <property type="entry name" value="ADH-like_C"/>
</dbReference>
<dbReference type="Pfam" id="PF16884">
    <property type="entry name" value="ADH_N_2"/>
    <property type="match status" value="1"/>
</dbReference>
<protein>
    <recommendedName>
        <fullName evidence="2">Enoyl reductase (ER) domain-containing protein</fullName>
    </recommendedName>
</protein>